<dbReference type="InterPro" id="IPR004252">
    <property type="entry name" value="Probable_transposase_24"/>
</dbReference>
<dbReference type="PANTHER" id="PTHR33144:SF50">
    <property type="entry name" value="OS03G0714750 PROTEIN"/>
    <property type="match status" value="1"/>
</dbReference>
<evidence type="ECO:0000259" key="1">
    <source>
        <dbReference type="Pfam" id="PF13963"/>
    </source>
</evidence>
<accession>A0A9W7MRY5</accession>
<protein>
    <recommendedName>
        <fullName evidence="1">Transposase-associated domain-containing protein</fullName>
    </recommendedName>
</protein>
<sequence>MDKTWINLRSRASEEYIRGVTNFLNFAFERTEDGKIWCPCVNCVNTYRVYRRDAFDHLICDGFLKGYVRWIFHGERCDGSTPPIPTNVEERDFEHDIGNLLHDMMAERVMNNDDSNYHSVDASTRLGDHNHKLQGDKFFYLLKDAEVPLYPNCKNFSKLSFIIYLFHVKCFNGWTNKSFNSLLEVLKLATNRANRSKLDEPHCTGTRSFPRIVEDMTVESNGISPSRADVYVRTRTRKDGSIVNSTAAVVVERIQEKINEGTSSENLSQATSWSNNVFAQVKGP</sequence>
<dbReference type="EMBL" id="BSYR01000056">
    <property type="protein sequence ID" value="GMJ10497.1"/>
    <property type="molecule type" value="Genomic_DNA"/>
</dbReference>
<dbReference type="Pfam" id="PF13963">
    <property type="entry name" value="Transpos_assoc"/>
    <property type="match status" value="1"/>
</dbReference>
<proteinExistence type="predicted"/>
<dbReference type="InterPro" id="IPR029480">
    <property type="entry name" value="Transpos_assoc"/>
</dbReference>
<dbReference type="PANTHER" id="PTHR33144">
    <property type="entry name" value="OS10G0409366 PROTEIN-RELATED"/>
    <property type="match status" value="1"/>
</dbReference>
<comment type="caution">
    <text evidence="2">The sequence shown here is derived from an EMBL/GenBank/DDBJ whole genome shotgun (WGS) entry which is preliminary data.</text>
</comment>
<dbReference type="AlphaFoldDB" id="A0A9W7MRY5"/>
<gene>
    <name evidence="2" type="ORF">HRI_004718900</name>
</gene>
<organism evidence="2 3">
    <name type="scientific">Hibiscus trionum</name>
    <name type="common">Flower of an hour</name>
    <dbReference type="NCBI Taxonomy" id="183268"/>
    <lineage>
        <taxon>Eukaryota</taxon>
        <taxon>Viridiplantae</taxon>
        <taxon>Streptophyta</taxon>
        <taxon>Embryophyta</taxon>
        <taxon>Tracheophyta</taxon>
        <taxon>Spermatophyta</taxon>
        <taxon>Magnoliopsida</taxon>
        <taxon>eudicotyledons</taxon>
        <taxon>Gunneridae</taxon>
        <taxon>Pentapetalae</taxon>
        <taxon>rosids</taxon>
        <taxon>malvids</taxon>
        <taxon>Malvales</taxon>
        <taxon>Malvaceae</taxon>
        <taxon>Malvoideae</taxon>
        <taxon>Hibiscus</taxon>
    </lineage>
</organism>
<evidence type="ECO:0000313" key="3">
    <source>
        <dbReference type="Proteomes" id="UP001165190"/>
    </source>
</evidence>
<dbReference type="Pfam" id="PF03004">
    <property type="entry name" value="Transposase_24"/>
    <property type="match status" value="1"/>
</dbReference>
<feature type="domain" description="Transposase-associated" evidence="1">
    <location>
        <begin position="3"/>
        <end position="75"/>
    </location>
</feature>
<dbReference type="Proteomes" id="UP001165190">
    <property type="component" value="Unassembled WGS sequence"/>
</dbReference>
<reference evidence="2" key="1">
    <citation type="submission" date="2023-05" db="EMBL/GenBank/DDBJ databases">
        <title>Genome and transcriptome analyses reveal genes involved in the formation of fine ridges on petal epidermal cells in Hibiscus trionum.</title>
        <authorList>
            <person name="Koshimizu S."/>
            <person name="Masuda S."/>
            <person name="Ishii T."/>
            <person name="Shirasu K."/>
            <person name="Hoshino A."/>
            <person name="Arita M."/>
        </authorList>
    </citation>
    <scope>NUCLEOTIDE SEQUENCE</scope>
    <source>
        <strain evidence="2">Hamamatsu line</strain>
    </source>
</reference>
<name>A0A9W7MRY5_HIBTR</name>
<evidence type="ECO:0000313" key="2">
    <source>
        <dbReference type="EMBL" id="GMJ10497.1"/>
    </source>
</evidence>
<keyword evidence="3" id="KW-1185">Reference proteome</keyword>
<dbReference type="OrthoDB" id="1001850at2759"/>